<gene>
    <name evidence="1" type="ORF">UFOPK3828_00539</name>
</gene>
<proteinExistence type="predicted"/>
<protein>
    <submittedName>
        <fullName evidence="1">Unannotated protein</fullName>
    </submittedName>
</protein>
<organism evidence="1">
    <name type="scientific">freshwater metagenome</name>
    <dbReference type="NCBI Taxonomy" id="449393"/>
    <lineage>
        <taxon>unclassified sequences</taxon>
        <taxon>metagenomes</taxon>
        <taxon>ecological metagenomes</taxon>
    </lineage>
</organism>
<accession>A0A6J7KEM4</accession>
<dbReference type="AlphaFoldDB" id="A0A6J7KEM4"/>
<name>A0A6J7KEM4_9ZZZZ</name>
<reference evidence="1" key="1">
    <citation type="submission" date="2020-05" db="EMBL/GenBank/DDBJ databases">
        <authorList>
            <person name="Chiriac C."/>
            <person name="Salcher M."/>
            <person name="Ghai R."/>
            <person name="Kavagutti S V."/>
        </authorList>
    </citation>
    <scope>NUCLEOTIDE SEQUENCE</scope>
</reference>
<dbReference type="EMBL" id="CAFBNP010000084">
    <property type="protein sequence ID" value="CAB4953841.1"/>
    <property type="molecule type" value="Genomic_DNA"/>
</dbReference>
<evidence type="ECO:0000313" key="1">
    <source>
        <dbReference type="EMBL" id="CAB4953841.1"/>
    </source>
</evidence>
<sequence>MFGEDPVVDLFLQPGSILLLTLKVALPATDARAVTSLVCR</sequence>